<comment type="similarity">
    <text evidence="1">Belongs to the peptidase C19 family.</text>
</comment>
<evidence type="ECO:0000313" key="3">
    <source>
        <dbReference type="EMBL" id="CAF2826099.1"/>
    </source>
</evidence>
<keyword evidence="3" id="KW-0378">Hydrolase</keyword>
<dbReference type="InterPro" id="IPR018200">
    <property type="entry name" value="USP_CS"/>
</dbReference>
<dbReference type="EC" id="3.4.19.12" evidence="3"/>
<feature type="region of interest" description="Disordered" evidence="2">
    <location>
        <begin position="49"/>
        <end position="68"/>
    </location>
</feature>
<dbReference type="GO" id="GO:0004843">
    <property type="term" value="F:cysteine-type deubiquitinase activity"/>
    <property type="evidence" value="ECO:0007669"/>
    <property type="project" value="UniProtKB-EC"/>
</dbReference>
<protein>
    <submittedName>
        <fullName evidence="3">USP9_24</fullName>
        <ecNumber evidence="3">3.4.19.12</ecNumber>
    </submittedName>
</protein>
<dbReference type="PROSITE" id="PS50235">
    <property type="entry name" value="USP_3"/>
    <property type="match status" value="1"/>
</dbReference>
<dbReference type="Pfam" id="PF00443">
    <property type="entry name" value="UCH"/>
    <property type="match status" value="1"/>
</dbReference>
<proteinExistence type="inferred from homology"/>
<dbReference type="PROSITE" id="PS00972">
    <property type="entry name" value="USP_1"/>
    <property type="match status" value="1"/>
</dbReference>
<dbReference type="GO" id="GO:0005829">
    <property type="term" value="C:cytosol"/>
    <property type="evidence" value="ECO:0007669"/>
    <property type="project" value="TreeGrafter"/>
</dbReference>
<dbReference type="PANTHER" id="PTHR24006">
    <property type="entry name" value="UBIQUITIN CARBOXYL-TERMINAL HYDROLASE"/>
    <property type="match status" value="1"/>
</dbReference>
<dbReference type="SUPFAM" id="SSF54001">
    <property type="entry name" value="Cysteine proteinases"/>
    <property type="match status" value="1"/>
</dbReference>
<evidence type="ECO:0000256" key="2">
    <source>
        <dbReference type="SAM" id="MobiDB-lite"/>
    </source>
</evidence>
<dbReference type="Gene3D" id="3.90.70.10">
    <property type="entry name" value="Cysteine proteinases"/>
    <property type="match status" value="1"/>
</dbReference>
<organism evidence="3 4">
    <name type="scientific">Lepeophtheirus salmonis</name>
    <name type="common">Salmon louse</name>
    <name type="synonym">Caligus salmonis</name>
    <dbReference type="NCBI Taxonomy" id="72036"/>
    <lineage>
        <taxon>Eukaryota</taxon>
        <taxon>Metazoa</taxon>
        <taxon>Ecdysozoa</taxon>
        <taxon>Arthropoda</taxon>
        <taxon>Crustacea</taxon>
        <taxon>Multicrustacea</taxon>
        <taxon>Hexanauplia</taxon>
        <taxon>Copepoda</taxon>
        <taxon>Siphonostomatoida</taxon>
        <taxon>Caligidae</taxon>
        <taxon>Lepeophtheirus</taxon>
    </lineage>
</organism>
<dbReference type="FunFam" id="3.90.70.10:FF:000022">
    <property type="entry name" value="Ubiquitin carboxyl-terminal hydrolase 24"/>
    <property type="match status" value="1"/>
</dbReference>
<reference evidence="3" key="1">
    <citation type="submission" date="2021-02" db="EMBL/GenBank/DDBJ databases">
        <authorList>
            <person name="Bekaert M."/>
        </authorList>
    </citation>
    <scope>NUCLEOTIDE SEQUENCE</scope>
    <source>
        <strain evidence="3">IoA-00</strain>
    </source>
</reference>
<dbReference type="EMBL" id="HG994592">
    <property type="protein sequence ID" value="CAF2826099.1"/>
    <property type="molecule type" value="Genomic_DNA"/>
</dbReference>
<gene>
    <name evidence="3" type="ORF">LSAA_3786</name>
</gene>
<feature type="compositionally biased region" description="Low complexity" evidence="2">
    <location>
        <begin position="55"/>
        <end position="68"/>
    </location>
</feature>
<dbReference type="OrthoDB" id="289038at2759"/>
<dbReference type="InterPro" id="IPR050164">
    <property type="entry name" value="Peptidase_C19"/>
</dbReference>
<dbReference type="Proteomes" id="UP000675881">
    <property type="component" value="Chromosome 13"/>
</dbReference>
<dbReference type="InterPro" id="IPR001394">
    <property type="entry name" value="Peptidase_C19_UCH"/>
</dbReference>
<evidence type="ECO:0000256" key="1">
    <source>
        <dbReference type="ARBA" id="ARBA00009085"/>
    </source>
</evidence>
<dbReference type="InterPro" id="IPR028889">
    <property type="entry name" value="USP"/>
</dbReference>
<accession>A0A7R8CLV0</accession>
<dbReference type="AlphaFoldDB" id="A0A7R8CLV0"/>
<dbReference type="PROSITE" id="PS00973">
    <property type="entry name" value="USP_2"/>
    <property type="match status" value="1"/>
</dbReference>
<dbReference type="PANTHER" id="PTHR24006:SF943">
    <property type="entry name" value="UBIQUITIN CARBOXYL-TERMINAL HYDROLASE PUF"/>
    <property type="match status" value="1"/>
</dbReference>
<sequence>MSEHSFKNTISRLMKIIWAASAGKLNLASSSISTMNRATISENVLYSDKRRSRESSTGSSSSEDNASSSSSVLDAQIASDAFELLVTSLSLRIHEITLFYDLPLVDEFIVDTVLGSPSRSVRQKARDQLIRFSKIPYVRRKIFSSDNSNGPIPSPKSFLTQVLLKTPVPLWMPSCKARGTSHIILSQCSEYFELRCSLMRDLTLEDQKTLLSEPASQMLDDELSFLYNYTPCHRLSDCNLLAGHLKLVEALLTCDGVNKARIASRIIVDDSNSSRPINPKCDTRDSRIAAYQLLIELTKGCPSNMKIISDELIVLHHQSHHHRDDIGKDFEYEPDVERRKEFVGLKNAGATCYMNSVLQQLYSIPGIADAILSENKDEDSDKEEESIFHQLQVVFGYLLESKLKFYSPETFWKCFKLFGRPVNVREQQDAFEFFTQIVSQVDDYLSLNKRNKVFAPRLEGIFSDQKICQGCPHRYEREQMFTALNLPVTTNNLVESLDQFVKGELLEGDNAYYCEKCGTKRNAIKRMCIRSCPSTLVIQLKRFHYDWESNRALKFDDYFQFPMKLDMGPYTSDGIRQKNKNDKKKKATSPCSILYDLCGVVVHSGQASAGHYYSFVRKRKSNGKWYKFNDTTVEEFELNEESLVAECFGGNYTEKKSSHLPEERLRYWNAYMLFYEALRFSSLSASQSPGTNAPLSAPPLSRESFSHLNDLLEHGERSGLFSQSLKMPNSIERSIREKNLKFLRDRDLFCPEYFKFVQDLIKINSCEVQSVKLAVHFLFNGYLHLKRRDSDLIQGFIRTILSQSSDSNSSLWLLQYLANHQQLFRLYLLECPCKSIRTHFSNIVYHVISSRNDQTKMLLIIRKTQKNLFWLLWKYSQLGLEHCQDLFESGTFRYTVKFLLGMDPLERNLSVITRKWSSSQIREFSELHSLIALLIHICDTSPFISFASSPQLREQSFKFRMPESVQSVLYGDLAPMYVREVVTAVRENIGDPEHLSKMLLGSSYCCERFSFILLEELLKQYSNVNSSELKHLSNLIIDLLDIEDFLQFKRIKYVIEGDSSSDGFLSLIPIYRDSDSRRAYQCIKTLVNSANKSSHVKNFLLIEETAEKWEEAVRWLQSRMVDFNGNGGASGGESSNISTSSYPVSTVLPSSSSTIVSSTSEPVSDIFSNEDSSTRTFRRTTSAQVTLEEANALMAHYGSTSNMEIEEEHMKTDEEC</sequence>
<dbReference type="GO" id="GO:0016579">
    <property type="term" value="P:protein deubiquitination"/>
    <property type="evidence" value="ECO:0007669"/>
    <property type="project" value="InterPro"/>
</dbReference>
<name>A0A7R8CLV0_LEPSM</name>
<keyword evidence="4" id="KW-1185">Reference proteome</keyword>
<dbReference type="InterPro" id="IPR038765">
    <property type="entry name" value="Papain-like_cys_pep_sf"/>
</dbReference>
<evidence type="ECO:0000313" key="4">
    <source>
        <dbReference type="Proteomes" id="UP000675881"/>
    </source>
</evidence>
<dbReference type="GO" id="GO:0005634">
    <property type="term" value="C:nucleus"/>
    <property type="evidence" value="ECO:0007669"/>
    <property type="project" value="TreeGrafter"/>
</dbReference>